<feature type="compositionally biased region" description="Polar residues" evidence="1">
    <location>
        <begin position="1"/>
        <end position="10"/>
    </location>
</feature>
<proteinExistence type="predicted"/>
<evidence type="ECO:0000256" key="2">
    <source>
        <dbReference type="SAM" id="Phobius"/>
    </source>
</evidence>
<evidence type="ECO:0000313" key="4">
    <source>
        <dbReference type="Proteomes" id="UP001642360"/>
    </source>
</evidence>
<name>A0ABC8RDY5_9AQUA</name>
<gene>
    <name evidence="3" type="ORF">ILEXP_LOCUS10134</name>
</gene>
<comment type="caution">
    <text evidence="3">The sequence shown here is derived from an EMBL/GenBank/DDBJ whole genome shotgun (WGS) entry which is preliminary data.</text>
</comment>
<dbReference type="InterPro" id="IPR039926">
    <property type="entry name" value="Egg_app_1"/>
</dbReference>
<dbReference type="PANTHER" id="PTHR33333">
    <property type="entry name" value="ERYTHROCYTE MEMBRANE PROTEIN 1-LIKE"/>
    <property type="match status" value="1"/>
</dbReference>
<accession>A0ABC8RDY5</accession>
<dbReference type="EMBL" id="CAUOFW020001225">
    <property type="protein sequence ID" value="CAK9142451.1"/>
    <property type="molecule type" value="Genomic_DNA"/>
</dbReference>
<dbReference type="AlphaFoldDB" id="A0ABC8RDY5"/>
<keyword evidence="2" id="KW-0812">Transmembrane</keyword>
<organism evidence="3 4">
    <name type="scientific">Ilex paraguariensis</name>
    <name type="common">yerba mate</name>
    <dbReference type="NCBI Taxonomy" id="185542"/>
    <lineage>
        <taxon>Eukaryota</taxon>
        <taxon>Viridiplantae</taxon>
        <taxon>Streptophyta</taxon>
        <taxon>Embryophyta</taxon>
        <taxon>Tracheophyta</taxon>
        <taxon>Spermatophyta</taxon>
        <taxon>Magnoliopsida</taxon>
        <taxon>eudicotyledons</taxon>
        <taxon>Gunneridae</taxon>
        <taxon>Pentapetalae</taxon>
        <taxon>asterids</taxon>
        <taxon>campanulids</taxon>
        <taxon>Aquifoliales</taxon>
        <taxon>Aquifoliaceae</taxon>
        <taxon>Ilex</taxon>
    </lineage>
</organism>
<feature type="region of interest" description="Disordered" evidence="1">
    <location>
        <begin position="1"/>
        <end position="23"/>
    </location>
</feature>
<reference evidence="3 4" key="1">
    <citation type="submission" date="2024-02" db="EMBL/GenBank/DDBJ databases">
        <authorList>
            <person name="Vignale AGUSTIN F."/>
            <person name="Sosa J E."/>
            <person name="Modenutti C."/>
        </authorList>
    </citation>
    <scope>NUCLEOTIDE SEQUENCE [LARGE SCALE GENOMIC DNA]</scope>
</reference>
<dbReference type="Proteomes" id="UP001642360">
    <property type="component" value="Unassembled WGS sequence"/>
</dbReference>
<keyword evidence="2" id="KW-0472">Membrane</keyword>
<feature type="compositionally biased region" description="Basic and acidic residues" evidence="1">
    <location>
        <begin position="11"/>
        <end position="20"/>
    </location>
</feature>
<evidence type="ECO:0000313" key="3">
    <source>
        <dbReference type="EMBL" id="CAK9142451.1"/>
    </source>
</evidence>
<keyword evidence="4" id="KW-1185">Reference proteome</keyword>
<feature type="transmembrane region" description="Helical" evidence="2">
    <location>
        <begin position="23"/>
        <end position="44"/>
    </location>
</feature>
<feature type="region of interest" description="Disordered" evidence="1">
    <location>
        <begin position="47"/>
        <end position="80"/>
    </location>
</feature>
<evidence type="ECO:0000256" key="1">
    <source>
        <dbReference type="SAM" id="MobiDB-lite"/>
    </source>
</evidence>
<protein>
    <submittedName>
        <fullName evidence="3">Uncharacterized protein</fullName>
    </submittedName>
</protein>
<sequence length="95" mass="10260">MSSNGNNSKTPTKEKDRETDPEMSGIAMVVGAVAGIALAGWGIAKLFSGSSESETETSTNRDTMKPPGGDGGIIYRDDFEKDPRTYFRELRNKKG</sequence>
<dbReference type="PANTHER" id="PTHR33333:SF32">
    <property type="entry name" value="PSAD1"/>
    <property type="match status" value="1"/>
</dbReference>
<keyword evidence="2" id="KW-1133">Transmembrane helix</keyword>
<feature type="compositionally biased region" description="Low complexity" evidence="1">
    <location>
        <begin position="47"/>
        <end position="58"/>
    </location>
</feature>